<dbReference type="RefSeq" id="WP_270116514.1">
    <property type="nucleotide sequence ID" value="NZ_BAAAOL010000002.1"/>
</dbReference>
<name>A0A9W6G671_9ACTN</name>
<evidence type="ECO:0000256" key="1">
    <source>
        <dbReference type="ARBA" id="ARBA00006817"/>
    </source>
</evidence>
<dbReference type="AlphaFoldDB" id="A0A9W6G671"/>
<gene>
    <name evidence="3" type="ORF">GALLR39Z86_10060</name>
</gene>
<dbReference type="Gene3D" id="3.30.530.20">
    <property type="match status" value="1"/>
</dbReference>
<evidence type="ECO:0000313" key="3">
    <source>
        <dbReference type="EMBL" id="GLI41156.1"/>
    </source>
</evidence>
<reference evidence="3" key="1">
    <citation type="submission" date="2022-12" db="EMBL/GenBank/DDBJ databases">
        <title>Reference genome sequencing for broad-spectrum identification of bacterial and archaeal isolates by mass spectrometry.</title>
        <authorList>
            <person name="Sekiguchi Y."/>
            <person name="Tourlousse D.M."/>
        </authorList>
    </citation>
    <scope>NUCLEOTIDE SEQUENCE</scope>
    <source>
        <strain evidence="3">LLR39Z86</strain>
    </source>
</reference>
<evidence type="ECO:0000313" key="4">
    <source>
        <dbReference type="Proteomes" id="UP001144313"/>
    </source>
</evidence>
<evidence type="ECO:0000259" key="2">
    <source>
        <dbReference type="Pfam" id="PF08327"/>
    </source>
</evidence>
<dbReference type="Proteomes" id="UP001144313">
    <property type="component" value="Unassembled WGS sequence"/>
</dbReference>
<feature type="domain" description="Activator of Hsp90 ATPase homologue 1/2-like C-terminal" evidence="2">
    <location>
        <begin position="18"/>
        <end position="157"/>
    </location>
</feature>
<dbReference type="SUPFAM" id="SSF55961">
    <property type="entry name" value="Bet v1-like"/>
    <property type="match status" value="1"/>
</dbReference>
<dbReference type="InterPro" id="IPR023393">
    <property type="entry name" value="START-like_dom_sf"/>
</dbReference>
<dbReference type="Pfam" id="PF08327">
    <property type="entry name" value="AHSA1"/>
    <property type="match status" value="1"/>
</dbReference>
<dbReference type="EMBL" id="BSDT01000001">
    <property type="protein sequence ID" value="GLI41156.1"/>
    <property type="molecule type" value="Genomic_DNA"/>
</dbReference>
<comment type="similarity">
    <text evidence="1">Belongs to the AHA1 family.</text>
</comment>
<protein>
    <submittedName>
        <fullName evidence="3">Activator of HSP90 ATPase</fullName>
    </submittedName>
</protein>
<sequence>MNPELDPTLDLGLERVIRAPRDRVWRAWTDPDRFAQWWIPAPLQCRVDRLEARPGGALVTRMSGDGEVFTPHLDGCFLVVEDRSRLVFTNGLDSDWRPSNPAPVAMTAEVVFADAPEGTDYRIRVRHGDKAARDLHEQLGFADGWGTVTSQLAALAEAEPR</sequence>
<keyword evidence="4" id="KW-1185">Reference proteome</keyword>
<comment type="caution">
    <text evidence="3">The sequence shown here is derived from an EMBL/GenBank/DDBJ whole genome shotgun (WGS) entry which is preliminary data.</text>
</comment>
<dbReference type="InterPro" id="IPR013538">
    <property type="entry name" value="ASHA1/2-like_C"/>
</dbReference>
<proteinExistence type="inferred from homology"/>
<organism evidence="3 4">
    <name type="scientific">Glycomyces algeriensis</name>
    <dbReference type="NCBI Taxonomy" id="256037"/>
    <lineage>
        <taxon>Bacteria</taxon>
        <taxon>Bacillati</taxon>
        <taxon>Actinomycetota</taxon>
        <taxon>Actinomycetes</taxon>
        <taxon>Glycomycetales</taxon>
        <taxon>Glycomycetaceae</taxon>
        <taxon>Glycomyces</taxon>
    </lineage>
</organism>
<accession>A0A9W6G671</accession>